<evidence type="ECO:0000256" key="1">
    <source>
        <dbReference type="SAM" id="MobiDB-lite"/>
    </source>
</evidence>
<dbReference type="Proteomes" id="UP000079169">
    <property type="component" value="Unplaced"/>
</dbReference>
<evidence type="ECO:0000313" key="3">
    <source>
        <dbReference type="RefSeq" id="XP_008471938.1"/>
    </source>
</evidence>
<reference evidence="3" key="1">
    <citation type="submission" date="2025-08" db="UniProtKB">
        <authorList>
            <consortium name="RefSeq"/>
        </authorList>
    </citation>
    <scope>IDENTIFICATION</scope>
</reference>
<dbReference type="AlphaFoldDB" id="A0A1S3D2C4"/>
<feature type="compositionally biased region" description="Polar residues" evidence="1">
    <location>
        <begin position="106"/>
        <end position="119"/>
    </location>
</feature>
<accession>A0A1S3D2C4</accession>
<dbReference type="PaxDb" id="121845-A0A1S3D2C4"/>
<gene>
    <name evidence="3" type="primary">LOC103509125</name>
</gene>
<evidence type="ECO:0000313" key="2">
    <source>
        <dbReference type="Proteomes" id="UP000079169"/>
    </source>
</evidence>
<dbReference type="KEGG" id="dci:103509125"/>
<protein>
    <submittedName>
        <fullName evidence="3">Uncharacterized protein LOC103509125</fullName>
    </submittedName>
</protein>
<dbReference type="GeneID" id="103509125"/>
<sequence>MAKTIHKREAEINAKIAEIEKSNNEKLKVIMMLQRTAECSGAVANMNNNSGKNNVKYNVKYSDNLNGKQVNLKANKKNEDEISEAKKLTNGEDKPSEDKQSKKSSKVMNTKNNVGTNASNDKKVVVLKKKTEL</sequence>
<feature type="compositionally biased region" description="Basic and acidic residues" evidence="1">
    <location>
        <begin position="76"/>
        <end position="101"/>
    </location>
</feature>
<organism evidence="2 3">
    <name type="scientific">Diaphorina citri</name>
    <name type="common">Asian citrus psyllid</name>
    <dbReference type="NCBI Taxonomy" id="121845"/>
    <lineage>
        <taxon>Eukaryota</taxon>
        <taxon>Metazoa</taxon>
        <taxon>Ecdysozoa</taxon>
        <taxon>Arthropoda</taxon>
        <taxon>Hexapoda</taxon>
        <taxon>Insecta</taxon>
        <taxon>Pterygota</taxon>
        <taxon>Neoptera</taxon>
        <taxon>Paraneoptera</taxon>
        <taxon>Hemiptera</taxon>
        <taxon>Sternorrhyncha</taxon>
        <taxon>Psylloidea</taxon>
        <taxon>Psyllidae</taxon>
        <taxon>Diaphorininae</taxon>
        <taxon>Diaphorina</taxon>
    </lineage>
</organism>
<dbReference type="RefSeq" id="XP_008471938.1">
    <property type="nucleotide sequence ID" value="XM_008473716.3"/>
</dbReference>
<keyword evidence="2" id="KW-1185">Reference proteome</keyword>
<name>A0A1S3D2C4_DIACI</name>
<feature type="compositionally biased region" description="Basic and acidic residues" evidence="1">
    <location>
        <begin position="120"/>
        <end position="133"/>
    </location>
</feature>
<proteinExistence type="predicted"/>
<feature type="region of interest" description="Disordered" evidence="1">
    <location>
        <begin position="68"/>
        <end position="133"/>
    </location>
</feature>